<proteinExistence type="predicted"/>
<evidence type="ECO:0000313" key="2">
    <source>
        <dbReference type="WBParaSite" id="ACAC_0000581101-mRNA-1"/>
    </source>
</evidence>
<evidence type="ECO:0000313" key="1">
    <source>
        <dbReference type="Proteomes" id="UP000035642"/>
    </source>
</evidence>
<reference evidence="2" key="2">
    <citation type="submission" date="2017-02" db="UniProtKB">
        <authorList>
            <consortium name="WormBaseParasite"/>
        </authorList>
    </citation>
    <scope>IDENTIFICATION</scope>
</reference>
<dbReference type="Proteomes" id="UP000035642">
    <property type="component" value="Unassembled WGS sequence"/>
</dbReference>
<dbReference type="WBParaSite" id="ACAC_0000581101-mRNA-1">
    <property type="protein sequence ID" value="ACAC_0000581101-mRNA-1"/>
    <property type="gene ID" value="ACAC_0000581101"/>
</dbReference>
<keyword evidence="1" id="KW-1185">Reference proteome</keyword>
<dbReference type="AlphaFoldDB" id="A0A0K0D6W6"/>
<organism evidence="1 2">
    <name type="scientific">Angiostrongylus cantonensis</name>
    <name type="common">Rat lungworm</name>
    <dbReference type="NCBI Taxonomy" id="6313"/>
    <lineage>
        <taxon>Eukaryota</taxon>
        <taxon>Metazoa</taxon>
        <taxon>Ecdysozoa</taxon>
        <taxon>Nematoda</taxon>
        <taxon>Chromadorea</taxon>
        <taxon>Rhabditida</taxon>
        <taxon>Rhabditina</taxon>
        <taxon>Rhabditomorpha</taxon>
        <taxon>Strongyloidea</taxon>
        <taxon>Metastrongylidae</taxon>
        <taxon>Angiostrongylus</taxon>
    </lineage>
</organism>
<sequence length="62" mass="7501">MKLEFDLEKKRQDLDPCELQLRRESMRCRVAVKYSSVMFRERMKISLVKKRGLLSFSHGCHR</sequence>
<reference evidence="1" key="1">
    <citation type="submission" date="2012-09" db="EMBL/GenBank/DDBJ databases">
        <authorList>
            <person name="Martin A.A."/>
        </authorList>
    </citation>
    <scope>NUCLEOTIDE SEQUENCE</scope>
</reference>
<protein>
    <submittedName>
        <fullName evidence="2">Ovule protein</fullName>
    </submittedName>
</protein>
<name>A0A0K0D6W6_ANGCA</name>
<accession>A0A0K0D6W6</accession>